<organism evidence="2 3">
    <name type="scientific">Haloarcula salinisoli</name>
    <dbReference type="NCBI Taxonomy" id="2487746"/>
    <lineage>
        <taxon>Archaea</taxon>
        <taxon>Methanobacteriati</taxon>
        <taxon>Methanobacteriota</taxon>
        <taxon>Stenosarchaea group</taxon>
        <taxon>Halobacteria</taxon>
        <taxon>Halobacteriales</taxon>
        <taxon>Haloarculaceae</taxon>
        <taxon>Haloarcula</taxon>
    </lineage>
</organism>
<keyword evidence="3" id="KW-1185">Reference proteome</keyword>
<proteinExistence type="predicted"/>
<gene>
    <name evidence="2" type="ORF">EGD98_17135</name>
</gene>
<accession>A0A8J7YL82</accession>
<evidence type="ECO:0000256" key="1">
    <source>
        <dbReference type="SAM" id="MobiDB-lite"/>
    </source>
</evidence>
<evidence type="ECO:0000313" key="2">
    <source>
        <dbReference type="EMBL" id="MBX0305386.1"/>
    </source>
</evidence>
<protein>
    <submittedName>
        <fullName evidence="2">Uncharacterized protein</fullName>
    </submittedName>
</protein>
<dbReference type="EMBL" id="RKLQ01000003">
    <property type="protein sequence ID" value="MBX0305386.1"/>
    <property type="molecule type" value="Genomic_DNA"/>
</dbReference>
<comment type="caution">
    <text evidence="2">The sequence shown here is derived from an EMBL/GenBank/DDBJ whole genome shotgun (WGS) entry which is preliminary data.</text>
</comment>
<dbReference type="RefSeq" id="WP_220589620.1">
    <property type="nucleotide sequence ID" value="NZ_RKLQ01000003.1"/>
</dbReference>
<sequence>MSYPEGPTAAEQSYDETEAVDPAPTDGAFASVLRSIRTHLDTWNRRYVEMRVDARTGRRGQ</sequence>
<reference evidence="2" key="1">
    <citation type="submission" date="2021-06" db="EMBL/GenBank/DDBJ databases">
        <title>Halomicroarcula sp. F24A a new haloarchaeum isolated from saline soil.</title>
        <authorList>
            <person name="Duran-Viseras A."/>
            <person name="Sanchez-Porro C."/>
            <person name="Ventosa A."/>
        </authorList>
    </citation>
    <scope>NUCLEOTIDE SEQUENCE</scope>
    <source>
        <strain evidence="2">F24A</strain>
    </source>
</reference>
<evidence type="ECO:0000313" key="3">
    <source>
        <dbReference type="Proteomes" id="UP000783863"/>
    </source>
</evidence>
<name>A0A8J7YL82_9EURY</name>
<feature type="region of interest" description="Disordered" evidence="1">
    <location>
        <begin position="1"/>
        <end position="26"/>
    </location>
</feature>
<dbReference type="Proteomes" id="UP000783863">
    <property type="component" value="Unassembled WGS sequence"/>
</dbReference>
<dbReference type="AlphaFoldDB" id="A0A8J7YL82"/>